<evidence type="ECO:0000256" key="1">
    <source>
        <dbReference type="SAM" id="Phobius"/>
    </source>
</evidence>
<feature type="transmembrane region" description="Helical" evidence="1">
    <location>
        <begin position="45"/>
        <end position="63"/>
    </location>
</feature>
<feature type="non-terminal residue" evidence="2">
    <location>
        <position position="1"/>
    </location>
</feature>
<gene>
    <name evidence="2" type="ORF">P171DRAFT_344182</name>
</gene>
<feature type="non-terminal residue" evidence="2">
    <location>
        <position position="73"/>
    </location>
</feature>
<organism evidence="2 3">
    <name type="scientific">Karstenula rhodostoma CBS 690.94</name>
    <dbReference type="NCBI Taxonomy" id="1392251"/>
    <lineage>
        <taxon>Eukaryota</taxon>
        <taxon>Fungi</taxon>
        <taxon>Dikarya</taxon>
        <taxon>Ascomycota</taxon>
        <taxon>Pezizomycotina</taxon>
        <taxon>Dothideomycetes</taxon>
        <taxon>Pleosporomycetidae</taxon>
        <taxon>Pleosporales</taxon>
        <taxon>Massarineae</taxon>
        <taxon>Didymosphaeriaceae</taxon>
        <taxon>Karstenula</taxon>
    </lineage>
</organism>
<protein>
    <submittedName>
        <fullName evidence="2">Uncharacterized protein</fullName>
    </submittedName>
</protein>
<proteinExistence type="predicted"/>
<accession>A0A9P4PZL6</accession>
<evidence type="ECO:0000313" key="2">
    <source>
        <dbReference type="EMBL" id="KAF2452233.1"/>
    </source>
</evidence>
<dbReference type="PANTHER" id="PTHR10622:SF13">
    <property type="entry name" value="NACHT DOMAIN-CONTAINING PROTEIN"/>
    <property type="match status" value="1"/>
</dbReference>
<reference evidence="2" key="1">
    <citation type="journal article" date="2020" name="Stud. Mycol.">
        <title>101 Dothideomycetes genomes: a test case for predicting lifestyles and emergence of pathogens.</title>
        <authorList>
            <person name="Haridas S."/>
            <person name="Albert R."/>
            <person name="Binder M."/>
            <person name="Bloem J."/>
            <person name="Labutti K."/>
            <person name="Salamov A."/>
            <person name="Andreopoulos B."/>
            <person name="Baker S."/>
            <person name="Barry K."/>
            <person name="Bills G."/>
            <person name="Bluhm B."/>
            <person name="Cannon C."/>
            <person name="Castanera R."/>
            <person name="Culley D."/>
            <person name="Daum C."/>
            <person name="Ezra D."/>
            <person name="Gonzalez J."/>
            <person name="Henrissat B."/>
            <person name="Kuo A."/>
            <person name="Liang C."/>
            <person name="Lipzen A."/>
            <person name="Lutzoni F."/>
            <person name="Magnuson J."/>
            <person name="Mondo S."/>
            <person name="Nolan M."/>
            <person name="Ohm R."/>
            <person name="Pangilinan J."/>
            <person name="Park H.-J."/>
            <person name="Ramirez L."/>
            <person name="Alfaro M."/>
            <person name="Sun H."/>
            <person name="Tritt A."/>
            <person name="Yoshinaga Y."/>
            <person name="Zwiers L.-H."/>
            <person name="Turgeon B."/>
            <person name="Goodwin S."/>
            <person name="Spatafora J."/>
            <person name="Crous P."/>
            <person name="Grigoriev I."/>
        </authorList>
    </citation>
    <scope>NUCLEOTIDE SEQUENCE</scope>
    <source>
        <strain evidence="2">CBS 690.94</strain>
    </source>
</reference>
<keyword evidence="3" id="KW-1185">Reference proteome</keyword>
<dbReference type="EMBL" id="MU001492">
    <property type="protein sequence ID" value="KAF2452233.1"/>
    <property type="molecule type" value="Genomic_DNA"/>
</dbReference>
<dbReference type="AlphaFoldDB" id="A0A9P4PZL6"/>
<dbReference type="OrthoDB" id="3787959at2759"/>
<comment type="caution">
    <text evidence="2">The sequence shown here is derived from an EMBL/GenBank/DDBJ whole genome shotgun (WGS) entry which is preliminary data.</text>
</comment>
<evidence type="ECO:0000313" key="3">
    <source>
        <dbReference type="Proteomes" id="UP000799764"/>
    </source>
</evidence>
<name>A0A9P4PZL6_9PLEO</name>
<keyword evidence="1" id="KW-0472">Membrane</keyword>
<keyword evidence="1" id="KW-1133">Transmembrane helix</keyword>
<keyword evidence="1" id="KW-0812">Transmembrane</keyword>
<sequence length="73" mass="8461">LELKITQITSVPTDALRGQPLRGFSVRERFAWAEYRETTKEEDKVYCLCGIFNVFMTLLYGGGEDKARKRLDE</sequence>
<dbReference type="Proteomes" id="UP000799764">
    <property type="component" value="Unassembled WGS sequence"/>
</dbReference>
<dbReference type="PANTHER" id="PTHR10622">
    <property type="entry name" value="HET DOMAIN-CONTAINING PROTEIN"/>
    <property type="match status" value="1"/>
</dbReference>